<dbReference type="GO" id="GO:0005737">
    <property type="term" value="C:cytoplasm"/>
    <property type="evidence" value="ECO:0000318"/>
    <property type="project" value="GO_Central"/>
</dbReference>
<dbReference type="Gene3D" id="1.20.5.990">
    <property type="entry name" value="Nemo cc2-lz domain - 1d5 darpin complex"/>
    <property type="match status" value="1"/>
</dbReference>
<dbReference type="InterPro" id="IPR032419">
    <property type="entry name" value="CC2-LZ_dom"/>
</dbReference>
<dbReference type="Pfam" id="PF16516">
    <property type="entry name" value="CC2-LZ"/>
    <property type="match status" value="1"/>
</dbReference>
<reference evidence="11" key="2">
    <citation type="submission" date="2021-01" db="UniProtKB">
        <authorList>
            <consortium name="EnsemblMetazoa"/>
        </authorList>
    </citation>
    <scope>IDENTIFICATION</scope>
</reference>
<keyword evidence="4 7" id="KW-0863">Zinc-finger</keyword>
<sequence>MNDDRLLTTDPNQVIQHGDERTTAGGLRNDQNNVMMQSGNGLLTTYINSEEIRTVTDSALNENRLLKEQLAQALSCLTAWKPRIAEMELIKKMNAQLRQNFYNIHEKSKKKVQEQNHMISQLQKQNDSLKKEISELQRQGSPDLSSAGQGSYRGPVLEALKGHMQAVEQILRQELSSMKQEDTEKDILEKLMSHIKKAEEILFTEDIDMYQSPSKSPPQERPDVEPLRGNKSPSERKAIPSPLSPTGQRDYDQSMENVLGQLQALRQQVIETNTALNKERMRSEALDKKLKKNQEELYVLQGTRENHVAEAIERQRKEDDMKHRTEMDGMMAKLDELTLLAAEKHKKHAFDEEPRYHSASNELKKQVTSLVAELDHKDRCLNEEKSHVQQQQQLNEALQRKVSMYHEELAKARREAQSYIDTIHVELKRKETLCQSERQKALHEKLHHDKCKEELGNSKVKLNQLMKDKNKYQEKEDRYLAEILSAEEALDAKEREKLKFEQQAKKFNNDLHIWKTQADGFKSDFQVERKAREDMHTEKLDLQSKIDNLVRDNKKMEDELQHFHREQLHAVGTAYGPTAGYGYDRRGDDMFGMRRQVFYDQPGEDEAGNADPVGGFQAAYQPQELRQPQQATTQHQNWCPKCQQTFPDYDTLNIHLSDCID</sequence>
<dbReference type="AlphaFoldDB" id="A0A7M7RD29"/>
<feature type="coiled-coil region" evidence="8">
    <location>
        <begin position="381"/>
        <end position="415"/>
    </location>
</feature>
<evidence type="ECO:0000256" key="4">
    <source>
        <dbReference type="ARBA" id="ARBA00022771"/>
    </source>
</evidence>
<keyword evidence="6 8" id="KW-0175">Coiled coil</keyword>
<keyword evidence="2" id="KW-0963">Cytoplasm</keyword>
<dbReference type="PANTHER" id="PTHR31553:SF1">
    <property type="entry name" value="NF-KAPPA-B ESSENTIAL MODULATOR"/>
    <property type="match status" value="1"/>
</dbReference>
<evidence type="ECO:0000256" key="5">
    <source>
        <dbReference type="ARBA" id="ARBA00022833"/>
    </source>
</evidence>
<dbReference type="GO" id="GO:0008270">
    <property type="term" value="F:zinc ion binding"/>
    <property type="evidence" value="ECO:0007669"/>
    <property type="project" value="UniProtKB-KW"/>
</dbReference>
<evidence type="ECO:0000256" key="2">
    <source>
        <dbReference type="ARBA" id="ARBA00022490"/>
    </source>
</evidence>
<reference evidence="12" key="1">
    <citation type="submission" date="2015-02" db="EMBL/GenBank/DDBJ databases">
        <title>Genome sequencing for Strongylocentrotus purpuratus.</title>
        <authorList>
            <person name="Murali S."/>
            <person name="Liu Y."/>
            <person name="Vee V."/>
            <person name="English A."/>
            <person name="Wang M."/>
            <person name="Skinner E."/>
            <person name="Han Y."/>
            <person name="Muzny D.M."/>
            <person name="Worley K.C."/>
            <person name="Gibbs R.A."/>
        </authorList>
    </citation>
    <scope>NUCLEOTIDE SEQUENCE</scope>
</reference>
<dbReference type="InterPro" id="IPR034735">
    <property type="entry name" value="NEMO_ZF"/>
</dbReference>
<dbReference type="PANTHER" id="PTHR31553">
    <property type="entry name" value="NF-KAPPA-B ESSENTIAL MODULATOR"/>
    <property type="match status" value="1"/>
</dbReference>
<evidence type="ECO:0000313" key="11">
    <source>
        <dbReference type="EnsemblMetazoa" id="XP_783059"/>
    </source>
</evidence>
<keyword evidence="5" id="KW-0862">Zinc</keyword>
<feature type="region of interest" description="Disordered" evidence="9">
    <location>
        <begin position="125"/>
        <end position="152"/>
    </location>
</feature>
<dbReference type="InParanoid" id="A0A7M7RD29"/>
<accession>A0A7M7RD29</accession>
<feature type="compositionally biased region" description="Basic and acidic residues" evidence="9">
    <location>
        <begin position="218"/>
        <end position="238"/>
    </location>
</feature>
<evidence type="ECO:0000256" key="1">
    <source>
        <dbReference type="ARBA" id="ARBA00004496"/>
    </source>
</evidence>
<dbReference type="OMA" id="EEPRYHS"/>
<dbReference type="Proteomes" id="UP000007110">
    <property type="component" value="Unassembled WGS sequence"/>
</dbReference>
<dbReference type="GO" id="GO:0005634">
    <property type="term" value="C:nucleus"/>
    <property type="evidence" value="ECO:0000318"/>
    <property type="project" value="GO_Central"/>
</dbReference>
<evidence type="ECO:0000256" key="9">
    <source>
        <dbReference type="SAM" id="MobiDB-lite"/>
    </source>
</evidence>
<organism evidence="11 12">
    <name type="scientific">Strongylocentrotus purpuratus</name>
    <name type="common">Purple sea urchin</name>
    <dbReference type="NCBI Taxonomy" id="7668"/>
    <lineage>
        <taxon>Eukaryota</taxon>
        <taxon>Metazoa</taxon>
        <taxon>Echinodermata</taxon>
        <taxon>Eleutherozoa</taxon>
        <taxon>Echinozoa</taxon>
        <taxon>Echinoidea</taxon>
        <taxon>Euechinoidea</taxon>
        <taxon>Echinacea</taxon>
        <taxon>Camarodonta</taxon>
        <taxon>Echinidea</taxon>
        <taxon>Strongylocentrotidae</taxon>
        <taxon>Strongylocentrotus</taxon>
    </lineage>
</organism>
<evidence type="ECO:0000313" key="12">
    <source>
        <dbReference type="Proteomes" id="UP000007110"/>
    </source>
</evidence>
<dbReference type="GO" id="GO:0070530">
    <property type="term" value="F:K63-linked polyubiquitin modification-dependent protein binding"/>
    <property type="evidence" value="ECO:0000318"/>
    <property type="project" value="GO_Central"/>
</dbReference>
<proteinExistence type="predicted"/>
<keyword evidence="3" id="KW-0479">Metal-binding</keyword>
<feature type="domain" description="CCHC NOA-type" evidence="10">
    <location>
        <begin position="631"/>
        <end position="661"/>
    </location>
</feature>
<evidence type="ECO:0000259" key="10">
    <source>
        <dbReference type="PROSITE" id="PS51801"/>
    </source>
</evidence>
<feature type="compositionally biased region" description="Polar residues" evidence="9">
    <location>
        <begin position="136"/>
        <end position="149"/>
    </location>
</feature>
<dbReference type="RefSeq" id="XP_783059.2">
    <property type="nucleotide sequence ID" value="XM_777966.5"/>
</dbReference>
<dbReference type="OrthoDB" id="6343844at2759"/>
<protein>
    <recommendedName>
        <fullName evidence="10">CCHC NOA-type domain-containing protein</fullName>
    </recommendedName>
</protein>
<keyword evidence="12" id="KW-1185">Reference proteome</keyword>
<evidence type="ECO:0000256" key="8">
    <source>
        <dbReference type="SAM" id="Coils"/>
    </source>
</evidence>
<dbReference type="EnsemblMetazoa" id="XM_777966">
    <property type="protein sequence ID" value="XP_783059"/>
    <property type="gene ID" value="LOC577753"/>
</dbReference>
<dbReference type="GO" id="GO:0043122">
    <property type="term" value="P:regulation of canonical NF-kappaB signal transduction"/>
    <property type="evidence" value="ECO:0000318"/>
    <property type="project" value="GO_Central"/>
</dbReference>
<evidence type="ECO:0000256" key="3">
    <source>
        <dbReference type="ARBA" id="ARBA00022723"/>
    </source>
</evidence>
<feature type="coiled-coil region" evidence="8">
    <location>
        <begin position="539"/>
        <end position="566"/>
    </location>
</feature>
<dbReference type="PROSITE" id="PS51801">
    <property type="entry name" value="ZF_CCHC_NOA"/>
    <property type="match status" value="1"/>
</dbReference>
<comment type="subcellular location">
    <subcellularLocation>
        <location evidence="1">Cytoplasm</location>
    </subcellularLocation>
</comment>
<evidence type="ECO:0000256" key="6">
    <source>
        <dbReference type="ARBA" id="ARBA00023054"/>
    </source>
</evidence>
<dbReference type="KEGG" id="spu:577753"/>
<evidence type="ECO:0000256" key="7">
    <source>
        <dbReference type="PROSITE-ProRule" id="PRU01142"/>
    </source>
</evidence>
<dbReference type="GeneID" id="577753"/>
<dbReference type="Pfam" id="PF18414">
    <property type="entry name" value="zf_C2H2_10"/>
    <property type="match status" value="1"/>
</dbReference>
<feature type="region of interest" description="Disordered" evidence="9">
    <location>
        <begin position="210"/>
        <end position="251"/>
    </location>
</feature>
<dbReference type="InterPro" id="IPR051301">
    <property type="entry name" value="Optineurin/NFkB_EssMod"/>
</dbReference>
<name>A0A7M7RD29_STRPU</name>
<dbReference type="FunCoup" id="A0A7M7RD29">
    <property type="interactions" value="717"/>
</dbReference>
<feature type="coiled-coil region" evidence="8">
    <location>
        <begin position="455"/>
        <end position="510"/>
    </location>
</feature>